<proteinExistence type="predicted"/>
<evidence type="ECO:0000259" key="1">
    <source>
        <dbReference type="Pfam" id="PF01968"/>
    </source>
</evidence>
<dbReference type="InterPro" id="IPR049517">
    <property type="entry name" value="ACX-like_C"/>
</dbReference>
<organism evidence="4 5">
    <name type="scientific">Palleronia aestuarii</name>
    <dbReference type="NCBI Taxonomy" id="568105"/>
    <lineage>
        <taxon>Bacteria</taxon>
        <taxon>Pseudomonadati</taxon>
        <taxon>Pseudomonadota</taxon>
        <taxon>Alphaproteobacteria</taxon>
        <taxon>Rhodobacterales</taxon>
        <taxon>Roseobacteraceae</taxon>
        <taxon>Palleronia</taxon>
    </lineage>
</organism>
<dbReference type="Proteomes" id="UP000248916">
    <property type="component" value="Unassembled WGS sequence"/>
</dbReference>
<comment type="caution">
    <text evidence="4">The sequence shown here is derived from an EMBL/GenBank/DDBJ whole genome shotgun (WGS) entry which is preliminary data.</text>
</comment>
<dbReference type="Pfam" id="PF05378">
    <property type="entry name" value="Hydant_A_N"/>
    <property type="match status" value="1"/>
</dbReference>
<protein>
    <submittedName>
        <fullName evidence="4">N-methylhydantoinase A</fullName>
    </submittedName>
</protein>
<sequence length="676" mass="73089">MADVVGIDVGGTFTDLFYSEDGINPHRILKVPSTPHDPSEGLLDALDRLHETGVRKEALGLILHGTTIATNAVIERVGARCALVTTKGFRDVLELGRRDRPHFYGLTDKQNPLIARNLRFEIGERMTHRGEVQKAVDGEEVRRLAKHLKKLNIEAVVVSYLHSYANAGHEEETARILREVNPDWEIVVSSAINREYYEFERTSTAAIQAFLQPLIKQYASRLLERLEKWGFDRRTLVMQSNGGLTPAERLGDKAAHIVRSGPAAGVTAAARIAAEAGFDRAITGDMGGTSFDVAVVIDGEPEITPSTNLDFRMPLRVSMINVHTIGAGGGSIASIDRAGLLVVGPRSARARPGPACFGHGGTEPTVTDANVVLSRINAEDPIGLTNLDRLDVEAARAAIGSLGEKLGLGVEETAEAILTVVNQNMAGRTRLLSIERGYDPRDFALVIFGGAGPLHGAAIIREVGIKTMIVPPAPGVLCAMGCVVADLRYDISRTLARPTQEITADALAAHLDAQEAEGRGQLEESGVTVRSVLVRHFAEMAYKGQIHTLRVPVERGWGPEKVDAAFAKAYRSEFGNLLDGIPTAIVSLRTVVEGQRNRDHRDLPAPAEKSALEPAGHRPVYFGGWHDSAIYDRETFEPGVVVHGPCIVEQADTTIVIEPGMIGRVDAYDNILVEIA</sequence>
<dbReference type="GO" id="GO:0005829">
    <property type="term" value="C:cytosol"/>
    <property type="evidence" value="ECO:0007669"/>
    <property type="project" value="TreeGrafter"/>
</dbReference>
<name>A0A2W7MXZ4_9RHOB</name>
<evidence type="ECO:0000313" key="4">
    <source>
        <dbReference type="EMBL" id="PZX13025.1"/>
    </source>
</evidence>
<dbReference type="Pfam" id="PF19278">
    <property type="entry name" value="Hydant_A_C"/>
    <property type="match status" value="1"/>
</dbReference>
<dbReference type="InterPro" id="IPR008040">
    <property type="entry name" value="Hydant_A_N"/>
</dbReference>
<dbReference type="InterPro" id="IPR002821">
    <property type="entry name" value="Hydantoinase_A"/>
</dbReference>
<dbReference type="EMBL" id="QKZL01000020">
    <property type="protein sequence ID" value="PZX13025.1"/>
    <property type="molecule type" value="Genomic_DNA"/>
</dbReference>
<evidence type="ECO:0000259" key="3">
    <source>
        <dbReference type="Pfam" id="PF19278"/>
    </source>
</evidence>
<evidence type="ECO:0000313" key="5">
    <source>
        <dbReference type="Proteomes" id="UP000248916"/>
    </source>
</evidence>
<accession>A0A2W7MXZ4</accession>
<reference evidence="4 5" key="1">
    <citation type="submission" date="2018-06" db="EMBL/GenBank/DDBJ databases">
        <title>Genomic Encyclopedia of Archaeal and Bacterial Type Strains, Phase II (KMG-II): from individual species to whole genera.</title>
        <authorList>
            <person name="Goeker M."/>
        </authorList>
    </citation>
    <scope>NUCLEOTIDE SEQUENCE [LARGE SCALE GENOMIC DNA]</scope>
    <source>
        <strain evidence="4 5">DSM 22009</strain>
    </source>
</reference>
<feature type="domain" description="Hydantoinase/oxoprolinase N-terminal" evidence="2">
    <location>
        <begin position="5"/>
        <end position="180"/>
    </location>
</feature>
<dbReference type="InterPro" id="IPR045079">
    <property type="entry name" value="Oxoprolinase-like"/>
</dbReference>
<feature type="domain" description="Hydantoinase A/oxoprolinase" evidence="1">
    <location>
        <begin position="201"/>
        <end position="490"/>
    </location>
</feature>
<dbReference type="GO" id="GO:0006749">
    <property type="term" value="P:glutathione metabolic process"/>
    <property type="evidence" value="ECO:0007669"/>
    <property type="project" value="TreeGrafter"/>
</dbReference>
<dbReference type="AlphaFoldDB" id="A0A2W7MXZ4"/>
<gene>
    <name evidence="4" type="ORF">LX81_03402</name>
</gene>
<dbReference type="Pfam" id="PF01968">
    <property type="entry name" value="Hydantoinase_A"/>
    <property type="match status" value="1"/>
</dbReference>
<feature type="domain" description="Acetophenone carboxylase-like C-terminal" evidence="3">
    <location>
        <begin position="509"/>
        <end position="668"/>
    </location>
</feature>
<dbReference type="PANTHER" id="PTHR11365:SF23">
    <property type="entry name" value="HYPOTHETICAL 5-OXOPROLINASE (EUROFUNG)-RELATED"/>
    <property type="match status" value="1"/>
</dbReference>
<evidence type="ECO:0000259" key="2">
    <source>
        <dbReference type="Pfam" id="PF05378"/>
    </source>
</evidence>
<dbReference type="RefSeq" id="WP_170134000.1">
    <property type="nucleotide sequence ID" value="NZ_QKZL01000020.1"/>
</dbReference>
<dbReference type="GO" id="GO:0017168">
    <property type="term" value="F:5-oxoprolinase (ATP-hydrolyzing) activity"/>
    <property type="evidence" value="ECO:0007669"/>
    <property type="project" value="TreeGrafter"/>
</dbReference>
<keyword evidence="5" id="KW-1185">Reference proteome</keyword>
<dbReference type="PANTHER" id="PTHR11365">
    <property type="entry name" value="5-OXOPROLINASE RELATED"/>
    <property type="match status" value="1"/>
</dbReference>